<sequence length="157" mass="17592">MSRDASNLLLNEVPDLSSYQVIGQNVQPLGSSLFALKIPGCQQRLKAQLPCKFNDLVFFGRNKFCLATLPYTRVELGLELGPDGARPGIEKVEDILAVIDAVLTDKNILQLIKRGDWPEEFKAFVPIQTEQNADQRSSSNNHRQCILMESSSSDMYY</sequence>
<dbReference type="VEuPathDB" id="GiardiaDB:GLP15_4431"/>
<accession>E1F5K0</accession>
<dbReference type="EMBL" id="ACVC01000188">
    <property type="protein sequence ID" value="EFO62243.1"/>
    <property type="molecule type" value="Genomic_DNA"/>
</dbReference>
<dbReference type="Proteomes" id="UP000008974">
    <property type="component" value="Unassembled WGS sequence"/>
</dbReference>
<organism evidence="1 2">
    <name type="scientific">Giardia intestinalis (strain P15)</name>
    <name type="common">Giardia lamblia</name>
    <dbReference type="NCBI Taxonomy" id="658858"/>
    <lineage>
        <taxon>Eukaryota</taxon>
        <taxon>Metamonada</taxon>
        <taxon>Diplomonadida</taxon>
        <taxon>Hexamitidae</taxon>
        <taxon>Giardiinae</taxon>
        <taxon>Giardia</taxon>
    </lineage>
</organism>
<name>E1F5K0_GIAIA</name>
<reference evidence="1 2" key="1">
    <citation type="journal article" date="2010" name="BMC Genomics">
        <title>Genome analysis and comparative genomics of a Giardia intestinalis assemblage E isolate.</title>
        <authorList>
            <person name="Jerlstrom-Hultqvist J."/>
            <person name="Franzen O."/>
            <person name="Ankarklev J."/>
            <person name="Xu F."/>
            <person name="Nohynkova E."/>
            <person name="Andersson J.O."/>
            <person name="Svard S.G."/>
            <person name="Andersson B."/>
        </authorList>
    </citation>
    <scope>NUCLEOTIDE SEQUENCE [LARGE SCALE GENOMIC DNA]</scope>
    <source>
        <strain evidence="1 2">P15</strain>
    </source>
</reference>
<protein>
    <submittedName>
        <fullName evidence="1">Uncharacterized protein</fullName>
    </submittedName>
</protein>
<evidence type="ECO:0000313" key="1">
    <source>
        <dbReference type="EMBL" id="EFO62243.1"/>
    </source>
</evidence>
<gene>
    <name evidence="1" type="ORF">GLP15_4431</name>
</gene>
<proteinExistence type="predicted"/>
<evidence type="ECO:0000313" key="2">
    <source>
        <dbReference type="Proteomes" id="UP000008974"/>
    </source>
</evidence>
<comment type="caution">
    <text evidence="1">The sequence shown here is derived from an EMBL/GenBank/DDBJ whole genome shotgun (WGS) entry which is preliminary data.</text>
</comment>
<dbReference type="OMA" id="SSSDMYY"/>
<dbReference type="OrthoDB" id="10251897at2759"/>
<dbReference type="AlphaFoldDB" id="E1F5K0"/>